<evidence type="ECO:0000313" key="3">
    <source>
        <dbReference type="Proteomes" id="UP001190700"/>
    </source>
</evidence>
<dbReference type="Proteomes" id="UP001190700">
    <property type="component" value="Unassembled WGS sequence"/>
</dbReference>
<accession>A0AAE0GMB1</accession>
<dbReference type="EMBL" id="LGRX02004239">
    <property type="protein sequence ID" value="KAK3280840.1"/>
    <property type="molecule type" value="Genomic_DNA"/>
</dbReference>
<evidence type="ECO:0000313" key="2">
    <source>
        <dbReference type="EMBL" id="KAK3280840.1"/>
    </source>
</evidence>
<keyword evidence="3" id="KW-1185">Reference proteome</keyword>
<sequence>MPLPVVPAVTRSSPAVSVSSGEKWTGASDSHPFMPPPVTRTFADRHAHSDGYATDTDDEDVTPAQPPPRLGCGGWCACDA</sequence>
<evidence type="ECO:0000256" key="1">
    <source>
        <dbReference type="SAM" id="MobiDB-lite"/>
    </source>
</evidence>
<protein>
    <submittedName>
        <fullName evidence="2">Uncharacterized protein</fullName>
    </submittedName>
</protein>
<dbReference type="AlphaFoldDB" id="A0AAE0GMB1"/>
<gene>
    <name evidence="2" type="ORF">CYMTET_11343</name>
</gene>
<feature type="region of interest" description="Disordered" evidence="1">
    <location>
        <begin position="1"/>
        <end position="69"/>
    </location>
</feature>
<organism evidence="2 3">
    <name type="scientific">Cymbomonas tetramitiformis</name>
    <dbReference type="NCBI Taxonomy" id="36881"/>
    <lineage>
        <taxon>Eukaryota</taxon>
        <taxon>Viridiplantae</taxon>
        <taxon>Chlorophyta</taxon>
        <taxon>Pyramimonadophyceae</taxon>
        <taxon>Pyramimonadales</taxon>
        <taxon>Pyramimonadaceae</taxon>
        <taxon>Cymbomonas</taxon>
    </lineage>
</organism>
<feature type="compositionally biased region" description="Polar residues" evidence="1">
    <location>
        <begin position="10"/>
        <end position="22"/>
    </location>
</feature>
<comment type="caution">
    <text evidence="2">The sequence shown here is derived from an EMBL/GenBank/DDBJ whole genome shotgun (WGS) entry which is preliminary data.</text>
</comment>
<reference evidence="2 3" key="1">
    <citation type="journal article" date="2015" name="Genome Biol. Evol.">
        <title>Comparative Genomics of a Bacterivorous Green Alga Reveals Evolutionary Causalities and Consequences of Phago-Mixotrophic Mode of Nutrition.</title>
        <authorList>
            <person name="Burns J.A."/>
            <person name="Paasch A."/>
            <person name="Narechania A."/>
            <person name="Kim E."/>
        </authorList>
    </citation>
    <scope>NUCLEOTIDE SEQUENCE [LARGE SCALE GENOMIC DNA]</scope>
    <source>
        <strain evidence="2 3">PLY_AMNH</strain>
    </source>
</reference>
<proteinExistence type="predicted"/>
<name>A0AAE0GMB1_9CHLO</name>